<evidence type="ECO:0000259" key="3">
    <source>
        <dbReference type="Pfam" id="PF10241"/>
    </source>
</evidence>
<feature type="domain" description="KxDL" evidence="3">
    <location>
        <begin position="30"/>
        <end position="106"/>
    </location>
</feature>
<dbReference type="STRING" id="1257118.L8GNQ6"/>
<dbReference type="EMBL" id="KB008052">
    <property type="protein sequence ID" value="ELR14509.1"/>
    <property type="molecule type" value="Genomic_DNA"/>
</dbReference>
<feature type="compositionally biased region" description="Acidic residues" evidence="2">
    <location>
        <begin position="209"/>
        <end position="227"/>
    </location>
</feature>
<evidence type="ECO:0000256" key="1">
    <source>
        <dbReference type="ARBA" id="ARBA00005913"/>
    </source>
</evidence>
<feature type="compositionally biased region" description="Basic and acidic residues" evidence="2">
    <location>
        <begin position="228"/>
        <end position="241"/>
    </location>
</feature>
<feature type="compositionally biased region" description="Low complexity" evidence="2">
    <location>
        <begin position="254"/>
        <end position="263"/>
    </location>
</feature>
<evidence type="ECO:0000256" key="2">
    <source>
        <dbReference type="SAM" id="MobiDB-lite"/>
    </source>
</evidence>
<comment type="similarity">
    <text evidence="1">Belongs to the KXD1 family.</text>
</comment>
<sequence>MDDAWSSSKKAPVWTGGEGGGAEAFAQAVSEMVNHKQVYDMLETQSQVYKSLKTSQESLTAFNDFSATLYRNTHRDFERRTKMIKDMQKDLEYIYRKLKFLKGKVEEVTGVPPDVVRATLREMDRAKAAFLGEEEEQPQRNDDEEKEPEPVGTTPQQQQQPPQAAAEAGEEAKRVPEAEAEAEADDGGRSVEVQRDDTPAEQLKVEVVKEEEEEKKEEKEKEEEEQNTETKGEEGEKKVEEVVEEEPQTPPPAASSATATSSADQERTSASEVSL</sequence>
<proteinExistence type="inferred from homology"/>
<evidence type="ECO:0000313" key="4">
    <source>
        <dbReference type="EMBL" id="ELR14509.1"/>
    </source>
</evidence>
<dbReference type="OrthoDB" id="10258877at2759"/>
<dbReference type="GO" id="GO:0099078">
    <property type="term" value="C:BORC complex"/>
    <property type="evidence" value="ECO:0007669"/>
    <property type="project" value="TreeGrafter"/>
</dbReference>
<dbReference type="GeneID" id="14915122"/>
<dbReference type="InterPro" id="IPR039843">
    <property type="entry name" value="KXD1-like"/>
</dbReference>
<dbReference type="AlphaFoldDB" id="L8GNQ6"/>
<accession>L8GNQ6</accession>
<dbReference type="VEuPathDB" id="AmoebaDB:ACA1_193120"/>
<dbReference type="InterPro" id="IPR019371">
    <property type="entry name" value="KxDL_dom"/>
</dbReference>
<protein>
    <recommendedName>
        <fullName evidence="3">KxDL domain-containing protein</fullName>
    </recommendedName>
</protein>
<dbReference type="Proteomes" id="UP000011083">
    <property type="component" value="Unassembled WGS sequence"/>
</dbReference>
<gene>
    <name evidence="4" type="ORF">ACA1_193120</name>
</gene>
<dbReference type="KEGG" id="acan:ACA1_193120"/>
<keyword evidence="5" id="KW-1185">Reference proteome</keyword>
<dbReference type="PANTHER" id="PTHR13511">
    <property type="entry name" value="KXDL MOTIF-CONTAINING PROTEIN 1"/>
    <property type="match status" value="1"/>
</dbReference>
<organism evidence="4 5">
    <name type="scientific">Acanthamoeba castellanii (strain ATCC 30010 / Neff)</name>
    <dbReference type="NCBI Taxonomy" id="1257118"/>
    <lineage>
        <taxon>Eukaryota</taxon>
        <taxon>Amoebozoa</taxon>
        <taxon>Discosea</taxon>
        <taxon>Longamoebia</taxon>
        <taxon>Centramoebida</taxon>
        <taxon>Acanthamoebidae</taxon>
        <taxon>Acanthamoeba</taxon>
    </lineage>
</organism>
<dbReference type="RefSeq" id="XP_004336522.1">
    <property type="nucleotide sequence ID" value="XM_004336474.1"/>
</dbReference>
<feature type="region of interest" description="Disordered" evidence="2">
    <location>
        <begin position="130"/>
        <end position="275"/>
    </location>
</feature>
<reference evidence="4 5" key="1">
    <citation type="journal article" date="2013" name="Genome Biol.">
        <title>Genome of Acanthamoeba castellanii highlights extensive lateral gene transfer and early evolution of tyrosine kinase signaling.</title>
        <authorList>
            <person name="Clarke M."/>
            <person name="Lohan A.J."/>
            <person name="Liu B."/>
            <person name="Lagkouvardos I."/>
            <person name="Roy S."/>
            <person name="Zafar N."/>
            <person name="Bertelli C."/>
            <person name="Schilde C."/>
            <person name="Kianianmomeni A."/>
            <person name="Burglin T.R."/>
            <person name="Frech C."/>
            <person name="Turcotte B."/>
            <person name="Kopec K.O."/>
            <person name="Synnott J.M."/>
            <person name="Choo C."/>
            <person name="Paponov I."/>
            <person name="Finkler A."/>
            <person name="Soon Heng Tan C."/>
            <person name="Hutchins A.P."/>
            <person name="Weinmeier T."/>
            <person name="Rattei T."/>
            <person name="Chu J.S."/>
            <person name="Gimenez G."/>
            <person name="Irimia M."/>
            <person name="Rigden D.J."/>
            <person name="Fitzpatrick D.A."/>
            <person name="Lorenzo-Morales J."/>
            <person name="Bateman A."/>
            <person name="Chiu C.H."/>
            <person name="Tang P."/>
            <person name="Hegemann P."/>
            <person name="Fromm H."/>
            <person name="Raoult D."/>
            <person name="Greub G."/>
            <person name="Miranda-Saavedra D."/>
            <person name="Chen N."/>
            <person name="Nash P."/>
            <person name="Ginger M.L."/>
            <person name="Horn M."/>
            <person name="Schaap P."/>
            <person name="Caler L."/>
            <person name="Loftus B."/>
        </authorList>
    </citation>
    <scope>NUCLEOTIDE SEQUENCE [LARGE SCALE GENOMIC DNA]</scope>
    <source>
        <strain evidence="4 5">Neff</strain>
    </source>
</reference>
<dbReference type="Pfam" id="PF10241">
    <property type="entry name" value="KxDL"/>
    <property type="match status" value="1"/>
</dbReference>
<name>L8GNQ6_ACACF</name>
<feature type="compositionally biased region" description="Low complexity" evidence="2">
    <location>
        <begin position="150"/>
        <end position="167"/>
    </location>
</feature>
<dbReference type="PANTHER" id="PTHR13511:SF0">
    <property type="entry name" value="KXDL MOTIF-CONTAINING PROTEIN 1"/>
    <property type="match status" value="1"/>
</dbReference>
<feature type="compositionally biased region" description="Basic and acidic residues" evidence="2">
    <location>
        <begin position="186"/>
        <end position="208"/>
    </location>
</feature>
<evidence type="ECO:0000313" key="5">
    <source>
        <dbReference type="Proteomes" id="UP000011083"/>
    </source>
</evidence>
<dbReference type="GO" id="GO:0032418">
    <property type="term" value="P:lysosome localization"/>
    <property type="evidence" value="ECO:0007669"/>
    <property type="project" value="TreeGrafter"/>
</dbReference>